<accession>A0A0E9UYE2</accession>
<dbReference type="AlphaFoldDB" id="A0A0E9UYE2"/>
<evidence type="ECO:0000313" key="1">
    <source>
        <dbReference type="EMBL" id="JAH70817.1"/>
    </source>
</evidence>
<proteinExistence type="predicted"/>
<reference evidence="1" key="1">
    <citation type="submission" date="2014-11" db="EMBL/GenBank/DDBJ databases">
        <authorList>
            <person name="Amaro Gonzalez C."/>
        </authorList>
    </citation>
    <scope>NUCLEOTIDE SEQUENCE</scope>
</reference>
<sequence length="18" mass="2299">MRKAQKEFTRYLTLHFND</sequence>
<organism evidence="1">
    <name type="scientific">Anguilla anguilla</name>
    <name type="common">European freshwater eel</name>
    <name type="synonym">Muraena anguilla</name>
    <dbReference type="NCBI Taxonomy" id="7936"/>
    <lineage>
        <taxon>Eukaryota</taxon>
        <taxon>Metazoa</taxon>
        <taxon>Chordata</taxon>
        <taxon>Craniata</taxon>
        <taxon>Vertebrata</taxon>
        <taxon>Euteleostomi</taxon>
        <taxon>Actinopterygii</taxon>
        <taxon>Neopterygii</taxon>
        <taxon>Teleostei</taxon>
        <taxon>Anguilliformes</taxon>
        <taxon>Anguillidae</taxon>
        <taxon>Anguilla</taxon>
    </lineage>
</organism>
<protein>
    <submittedName>
        <fullName evidence="1">Uncharacterized protein</fullName>
    </submittedName>
</protein>
<name>A0A0E9UYE2_ANGAN</name>
<dbReference type="EMBL" id="GBXM01037760">
    <property type="protein sequence ID" value="JAH70817.1"/>
    <property type="molecule type" value="Transcribed_RNA"/>
</dbReference>
<reference evidence="1" key="2">
    <citation type="journal article" date="2015" name="Fish Shellfish Immunol.">
        <title>Early steps in the European eel (Anguilla anguilla)-Vibrio vulnificus interaction in the gills: Role of the RtxA13 toxin.</title>
        <authorList>
            <person name="Callol A."/>
            <person name="Pajuelo D."/>
            <person name="Ebbesson L."/>
            <person name="Teles M."/>
            <person name="MacKenzie S."/>
            <person name="Amaro C."/>
        </authorList>
    </citation>
    <scope>NUCLEOTIDE SEQUENCE</scope>
</reference>